<keyword evidence="3" id="KW-1185">Reference proteome</keyword>
<evidence type="ECO:0000313" key="2">
    <source>
        <dbReference type="EMBL" id="SDE06390.1"/>
    </source>
</evidence>
<dbReference type="Gene3D" id="1.10.287.110">
    <property type="entry name" value="DnaJ domain"/>
    <property type="match status" value="1"/>
</dbReference>
<protein>
    <recommendedName>
        <fullName evidence="1">J domain-containing protein</fullName>
    </recommendedName>
</protein>
<dbReference type="PROSITE" id="PS50076">
    <property type="entry name" value="DNAJ_2"/>
    <property type="match status" value="1"/>
</dbReference>
<dbReference type="AlphaFoldDB" id="A0A1G6ZV41"/>
<dbReference type="STRING" id="57664.SAMN05661003_103140"/>
<dbReference type="CDD" id="cd06257">
    <property type="entry name" value="DnaJ"/>
    <property type="match status" value="1"/>
</dbReference>
<dbReference type="RefSeq" id="WP_092076732.1">
    <property type="nucleotide sequence ID" value="NZ_CALFZY010000011.1"/>
</dbReference>
<sequence length="101" mass="12269">MTYDDLKKALHQFGFHESDRLSIRQIRQRHRQLVRKHHPDANSNADPEQIRQLNAAARLLMDYLQDYHFAFSAEEFYQQRPEERLRQQFSWDPVWAGKKES</sequence>
<dbReference type="SUPFAM" id="SSF46565">
    <property type="entry name" value="Chaperone J-domain"/>
    <property type="match status" value="1"/>
</dbReference>
<gene>
    <name evidence="2" type="ORF">SAMN05661003_103140</name>
</gene>
<proteinExistence type="predicted"/>
<organism evidence="2 3">
    <name type="scientific">Desulfuromonas thiophila</name>
    <dbReference type="NCBI Taxonomy" id="57664"/>
    <lineage>
        <taxon>Bacteria</taxon>
        <taxon>Pseudomonadati</taxon>
        <taxon>Thermodesulfobacteriota</taxon>
        <taxon>Desulfuromonadia</taxon>
        <taxon>Desulfuromonadales</taxon>
        <taxon>Desulfuromonadaceae</taxon>
        <taxon>Desulfuromonas</taxon>
    </lineage>
</organism>
<reference evidence="3" key="1">
    <citation type="submission" date="2016-10" db="EMBL/GenBank/DDBJ databases">
        <authorList>
            <person name="Varghese N."/>
            <person name="Submissions S."/>
        </authorList>
    </citation>
    <scope>NUCLEOTIDE SEQUENCE [LARGE SCALE GENOMIC DNA]</scope>
    <source>
        <strain evidence="3">DSM 8987</strain>
    </source>
</reference>
<dbReference type="EMBL" id="FNAQ01000003">
    <property type="protein sequence ID" value="SDE06390.1"/>
    <property type="molecule type" value="Genomic_DNA"/>
</dbReference>
<evidence type="ECO:0000259" key="1">
    <source>
        <dbReference type="PROSITE" id="PS50076"/>
    </source>
</evidence>
<evidence type="ECO:0000313" key="3">
    <source>
        <dbReference type="Proteomes" id="UP000243205"/>
    </source>
</evidence>
<dbReference type="OrthoDB" id="5244113at2"/>
<dbReference type="InterPro" id="IPR001623">
    <property type="entry name" value="DnaJ_domain"/>
</dbReference>
<feature type="domain" description="J" evidence="1">
    <location>
        <begin position="8"/>
        <end position="81"/>
    </location>
</feature>
<accession>A0A1G6ZV41</accession>
<dbReference type="InterPro" id="IPR036869">
    <property type="entry name" value="J_dom_sf"/>
</dbReference>
<name>A0A1G6ZV41_9BACT</name>
<dbReference type="Proteomes" id="UP000243205">
    <property type="component" value="Unassembled WGS sequence"/>
</dbReference>